<dbReference type="Gene3D" id="1.10.357.10">
    <property type="entry name" value="Tetracycline Repressor, domain 2"/>
    <property type="match status" value="1"/>
</dbReference>
<feature type="DNA-binding region" description="H-T-H motif" evidence="2">
    <location>
        <begin position="24"/>
        <end position="43"/>
    </location>
</feature>
<organism evidence="4 5">
    <name type="scientific">Kurthia gibsonii</name>
    <dbReference type="NCBI Taxonomy" id="33946"/>
    <lineage>
        <taxon>Bacteria</taxon>
        <taxon>Bacillati</taxon>
        <taxon>Bacillota</taxon>
        <taxon>Bacilli</taxon>
        <taxon>Bacillales</taxon>
        <taxon>Caryophanaceae</taxon>
        <taxon>Kurthia</taxon>
    </lineage>
</organism>
<protein>
    <submittedName>
        <fullName evidence="4">TetR/AcrR family transcriptional regulator</fullName>
    </submittedName>
</protein>
<dbReference type="PROSITE" id="PS50977">
    <property type="entry name" value="HTH_TETR_2"/>
    <property type="match status" value="1"/>
</dbReference>
<dbReference type="Proteomes" id="UP001398420">
    <property type="component" value="Unassembled WGS sequence"/>
</dbReference>
<evidence type="ECO:0000313" key="5">
    <source>
        <dbReference type="Proteomes" id="UP001398420"/>
    </source>
</evidence>
<evidence type="ECO:0000259" key="3">
    <source>
        <dbReference type="PROSITE" id="PS50977"/>
    </source>
</evidence>
<dbReference type="Pfam" id="PF00440">
    <property type="entry name" value="TetR_N"/>
    <property type="match status" value="1"/>
</dbReference>
<dbReference type="EMBL" id="JBCEWA010000001">
    <property type="protein sequence ID" value="MEL5986930.1"/>
    <property type="molecule type" value="Genomic_DNA"/>
</dbReference>
<dbReference type="Gene3D" id="1.10.10.60">
    <property type="entry name" value="Homeodomain-like"/>
    <property type="match status" value="1"/>
</dbReference>
<evidence type="ECO:0000256" key="2">
    <source>
        <dbReference type="PROSITE-ProRule" id="PRU00335"/>
    </source>
</evidence>
<evidence type="ECO:0000313" key="4">
    <source>
        <dbReference type="EMBL" id="MEL5986930.1"/>
    </source>
</evidence>
<dbReference type="PRINTS" id="PR00455">
    <property type="entry name" value="HTHTETR"/>
</dbReference>
<dbReference type="SUPFAM" id="SSF46689">
    <property type="entry name" value="Homeodomain-like"/>
    <property type="match status" value="1"/>
</dbReference>
<dbReference type="InterPro" id="IPR009057">
    <property type="entry name" value="Homeodomain-like_sf"/>
</dbReference>
<evidence type="ECO:0000256" key="1">
    <source>
        <dbReference type="ARBA" id="ARBA00023125"/>
    </source>
</evidence>
<dbReference type="PANTHER" id="PTHR43479:SF11">
    <property type="entry name" value="ACREF_ENVCD OPERON REPRESSOR-RELATED"/>
    <property type="match status" value="1"/>
</dbReference>
<dbReference type="PANTHER" id="PTHR43479">
    <property type="entry name" value="ACREF/ENVCD OPERON REPRESSOR-RELATED"/>
    <property type="match status" value="1"/>
</dbReference>
<reference evidence="4 5" key="1">
    <citation type="submission" date="2024-04" db="EMBL/GenBank/DDBJ databases">
        <authorList>
            <person name="Wu Y.S."/>
            <person name="Zhang L."/>
        </authorList>
    </citation>
    <scope>NUCLEOTIDE SEQUENCE [LARGE SCALE GENOMIC DNA]</scope>
    <source>
        <strain evidence="4 5">KG-01</strain>
    </source>
</reference>
<sequence length="282" mass="32790">MTKKEIIIEKAIELFSKNSIANTSIQDITDACGISKGAFYLSFRSKDDLLIEIIDQFIKELTVSFELLMNDPRPPRQKLEKFCDSTLRVFNERFPLLEMLITESSKSLKTELLERIQIFNRSLNDITLFLLENTYGAKIEKNKYDLQLCFKGIVQSYIDFIIHHKNDLEFKKISHMIMQYMDALVEQQFEPTLDASVFASQFSCAPEPQAVQQIISDEIKRCKKLYSADHFYGQTIHAIEKEMIKDNPQLVILNALATNLMSEKELRWLATLVRRLYPKPTT</sequence>
<proteinExistence type="predicted"/>
<name>A0ABU9LGH1_9BACL</name>
<feature type="domain" description="HTH tetR-type" evidence="3">
    <location>
        <begin position="1"/>
        <end position="61"/>
    </location>
</feature>
<gene>
    <name evidence="4" type="ORF">AAF454_00675</name>
</gene>
<keyword evidence="1 2" id="KW-0238">DNA-binding</keyword>
<dbReference type="InterPro" id="IPR001647">
    <property type="entry name" value="HTH_TetR"/>
</dbReference>
<dbReference type="RefSeq" id="WP_336663096.1">
    <property type="nucleotide sequence ID" value="NZ_JBBCRB010000001.1"/>
</dbReference>
<comment type="caution">
    <text evidence="4">The sequence shown here is derived from an EMBL/GenBank/DDBJ whole genome shotgun (WGS) entry which is preliminary data.</text>
</comment>
<dbReference type="InterPro" id="IPR050624">
    <property type="entry name" value="HTH-type_Tx_Regulator"/>
</dbReference>
<keyword evidence="5" id="KW-1185">Reference proteome</keyword>
<accession>A0ABU9LGH1</accession>